<evidence type="ECO:0000313" key="1">
    <source>
        <dbReference type="EMBL" id="GAL04891.1"/>
    </source>
</evidence>
<comment type="caution">
    <text evidence="1">The sequence shown here is derived from an EMBL/GenBank/DDBJ whole genome shotgun (WGS) entry which is preliminary data.</text>
</comment>
<sequence>MQKLDLDALRARMHEKAVKKAVAYYKKKHQKPRLTSLAKGV</sequence>
<dbReference type="AlphaFoldDB" id="A0A090QPQ3"/>
<organism evidence="1 2">
    <name type="scientific">Photobacterium aphoticum</name>
    <dbReference type="NCBI Taxonomy" id="754436"/>
    <lineage>
        <taxon>Bacteria</taxon>
        <taxon>Pseudomonadati</taxon>
        <taxon>Pseudomonadota</taxon>
        <taxon>Gammaproteobacteria</taxon>
        <taxon>Vibrionales</taxon>
        <taxon>Vibrionaceae</taxon>
        <taxon>Photobacterium</taxon>
    </lineage>
</organism>
<evidence type="ECO:0000313" key="2">
    <source>
        <dbReference type="Proteomes" id="UP000029227"/>
    </source>
</evidence>
<gene>
    <name evidence="1" type="ORF">JCM19237_4257</name>
</gene>
<dbReference type="Proteomes" id="UP000029227">
    <property type="component" value="Unassembled WGS sequence"/>
</dbReference>
<dbReference type="EMBL" id="BBMN01000005">
    <property type="protein sequence ID" value="GAL04891.1"/>
    <property type="molecule type" value="Genomic_DNA"/>
</dbReference>
<reference evidence="1 2" key="1">
    <citation type="journal article" date="2014" name="Genome Announc.">
        <title>Draft Genome Sequences of Two Vibrionaceae Species, Vibrio ponticus C121 and Photobacterium aphoticum C119, Isolated as Coral Reef Microbiota.</title>
        <authorList>
            <person name="Al-saari N."/>
            <person name="Meirelles P.M."/>
            <person name="Mino S."/>
            <person name="Suda W."/>
            <person name="Oshima K."/>
            <person name="Hattori M."/>
            <person name="Ohkuma M."/>
            <person name="Thompson F.L."/>
            <person name="Gomez-Gil B."/>
            <person name="Sawabe T."/>
            <person name="Sawabe T."/>
        </authorList>
    </citation>
    <scope>NUCLEOTIDE SEQUENCE [LARGE SCALE GENOMIC DNA]</scope>
    <source>
        <strain evidence="1 2">JCM 19237</strain>
    </source>
</reference>
<accession>A0A090QPQ3</accession>
<proteinExistence type="predicted"/>
<protein>
    <submittedName>
        <fullName evidence="1">Uncharacterized protein</fullName>
    </submittedName>
</protein>
<name>A0A090QPQ3_9GAMM</name>